<dbReference type="Proteomes" id="UP001205311">
    <property type="component" value="Unassembled WGS sequence"/>
</dbReference>
<reference evidence="1 2" key="1">
    <citation type="submission" date="2022-06" db="EMBL/GenBank/DDBJ databases">
        <title>Genomic Encyclopedia of Archaeal and Bacterial Type Strains, Phase II (KMG-II): from individual species to whole genera.</title>
        <authorList>
            <person name="Goeker M."/>
        </authorList>
    </citation>
    <scope>NUCLEOTIDE SEQUENCE [LARGE SCALE GENOMIC DNA]</scope>
    <source>
        <strain evidence="1 2">DSM 40477</strain>
    </source>
</reference>
<gene>
    <name evidence="1" type="ORF">LX15_003246</name>
</gene>
<evidence type="ECO:0000313" key="2">
    <source>
        <dbReference type="Proteomes" id="UP001205311"/>
    </source>
</evidence>
<keyword evidence="2" id="KW-1185">Reference proteome</keyword>
<organism evidence="1 2">
    <name type="scientific">Streptoalloteichus tenebrarius (strain ATCC 17920 / DSM 40477 / JCM 4838 / CBS 697.72 / NBRC 16177 / NCIMB 11028 / NRRL B-12390 / A12253. 1 / ISP 5477)</name>
    <name type="common">Streptomyces tenebrarius</name>
    <dbReference type="NCBI Taxonomy" id="1933"/>
    <lineage>
        <taxon>Bacteria</taxon>
        <taxon>Bacillati</taxon>
        <taxon>Actinomycetota</taxon>
        <taxon>Actinomycetes</taxon>
        <taxon>Pseudonocardiales</taxon>
        <taxon>Pseudonocardiaceae</taxon>
        <taxon>Streptoalloteichus</taxon>
    </lineage>
</organism>
<accession>A0ABT1HVJ3</accession>
<comment type="caution">
    <text evidence="1">The sequence shown here is derived from an EMBL/GenBank/DDBJ whole genome shotgun (WGS) entry which is preliminary data.</text>
</comment>
<proteinExistence type="predicted"/>
<dbReference type="EMBL" id="JAMTCP010000017">
    <property type="protein sequence ID" value="MCP2259541.1"/>
    <property type="molecule type" value="Genomic_DNA"/>
</dbReference>
<sequence length="50" mass="5693">MIEVIRVPVPDAGRPRARPDRVLAGRAYICRADRASRRQWKIKASIDHPA</sequence>
<name>A0ABT1HVJ3_STRSD</name>
<protein>
    <recommendedName>
        <fullName evidence="3">Transposase</fullName>
    </recommendedName>
</protein>
<evidence type="ECO:0008006" key="3">
    <source>
        <dbReference type="Google" id="ProtNLM"/>
    </source>
</evidence>
<evidence type="ECO:0000313" key="1">
    <source>
        <dbReference type="EMBL" id="MCP2259541.1"/>
    </source>
</evidence>